<feature type="signal peptide" evidence="1">
    <location>
        <begin position="1"/>
        <end position="22"/>
    </location>
</feature>
<gene>
    <name evidence="2" type="ORF">BST97_01590</name>
</gene>
<accession>A0A1W6MGR3</accession>
<feature type="chain" id="PRO_5012009443" description="DUF2141 domain-containing protein" evidence="1">
    <location>
        <begin position="23"/>
        <end position="145"/>
    </location>
</feature>
<keyword evidence="3" id="KW-1185">Reference proteome</keyword>
<organism evidence="2 3">
    <name type="scientific">Nonlabens spongiae</name>
    <dbReference type="NCBI Taxonomy" id="331648"/>
    <lineage>
        <taxon>Bacteria</taxon>
        <taxon>Pseudomonadati</taxon>
        <taxon>Bacteroidota</taxon>
        <taxon>Flavobacteriia</taxon>
        <taxon>Flavobacteriales</taxon>
        <taxon>Flavobacteriaceae</taxon>
        <taxon>Nonlabens</taxon>
    </lineage>
</organism>
<evidence type="ECO:0000313" key="3">
    <source>
        <dbReference type="Proteomes" id="UP000193431"/>
    </source>
</evidence>
<dbReference type="AlphaFoldDB" id="A0A1W6MGR3"/>
<dbReference type="Proteomes" id="UP000193431">
    <property type="component" value="Chromosome"/>
</dbReference>
<evidence type="ECO:0000256" key="1">
    <source>
        <dbReference type="SAM" id="SignalP"/>
    </source>
</evidence>
<protein>
    <recommendedName>
        <fullName evidence="4">DUF2141 domain-containing protein</fullName>
    </recommendedName>
</protein>
<proteinExistence type="predicted"/>
<dbReference type="InterPro" id="IPR018673">
    <property type="entry name" value="DUF2141"/>
</dbReference>
<keyword evidence="1" id="KW-0732">Signal</keyword>
<dbReference type="Pfam" id="PF09912">
    <property type="entry name" value="DUF2141"/>
    <property type="match status" value="1"/>
</dbReference>
<dbReference type="OrthoDB" id="9788332at2"/>
<evidence type="ECO:0000313" key="2">
    <source>
        <dbReference type="EMBL" id="ARN76798.1"/>
    </source>
</evidence>
<sequence>MIASKFYRTLFLIGTFSVLAFAKAYSQNTLTLELEGIEKQKGTLYLSLFNSKNGFPDDGKKGVESRKMTVLGSSVTITFENLPDGFYAAAYYQDVNDNGELDKNFFGIPREPVGASNMDSLGQPKFDKCKFEVRGDKVVKIVFMD</sequence>
<dbReference type="RefSeq" id="WP_085765597.1">
    <property type="nucleotide sequence ID" value="NZ_CP019344.1"/>
</dbReference>
<name>A0A1W6MGR3_9FLAO</name>
<dbReference type="EMBL" id="CP019344">
    <property type="protein sequence ID" value="ARN76798.1"/>
    <property type="molecule type" value="Genomic_DNA"/>
</dbReference>
<reference evidence="2 3" key="1">
    <citation type="submission" date="2016-11" db="EMBL/GenBank/DDBJ databases">
        <title>Trade-off between light-utilization and light-protection in marine flavobacteria.</title>
        <authorList>
            <person name="Kumagai Y."/>
        </authorList>
    </citation>
    <scope>NUCLEOTIDE SEQUENCE [LARGE SCALE GENOMIC DNA]</scope>
    <source>
        <strain evidence="2 3">JCM 13191</strain>
    </source>
</reference>
<dbReference type="STRING" id="331648.BST97_01590"/>
<evidence type="ECO:0008006" key="4">
    <source>
        <dbReference type="Google" id="ProtNLM"/>
    </source>
</evidence>